<dbReference type="GO" id="GO:0009089">
    <property type="term" value="P:lysine biosynthetic process via diaminopimelate"/>
    <property type="evidence" value="ECO:0007669"/>
    <property type="project" value="TreeGrafter"/>
</dbReference>
<evidence type="ECO:0000256" key="5">
    <source>
        <dbReference type="ARBA" id="ARBA00022777"/>
    </source>
</evidence>
<dbReference type="SUPFAM" id="SSF55021">
    <property type="entry name" value="ACT-like"/>
    <property type="match status" value="2"/>
</dbReference>
<keyword evidence="4" id="KW-0547">Nucleotide-binding</keyword>
<dbReference type="GO" id="GO:0005829">
    <property type="term" value="C:cytosol"/>
    <property type="evidence" value="ECO:0007669"/>
    <property type="project" value="TreeGrafter"/>
</dbReference>
<feature type="domain" description="ACT" evidence="7">
    <location>
        <begin position="18"/>
        <end position="103"/>
    </location>
</feature>
<dbReference type="Gene3D" id="3.30.2130.10">
    <property type="entry name" value="VC0802-like"/>
    <property type="match status" value="1"/>
</dbReference>
<dbReference type="InterPro" id="IPR002912">
    <property type="entry name" value="ACT_dom"/>
</dbReference>
<dbReference type="InterPro" id="IPR054352">
    <property type="entry name" value="ACT_Aspartokinase"/>
</dbReference>
<evidence type="ECO:0000259" key="7">
    <source>
        <dbReference type="PROSITE" id="PS51671"/>
    </source>
</evidence>
<keyword evidence="6" id="KW-0067">ATP-binding</keyword>
<evidence type="ECO:0000256" key="1">
    <source>
        <dbReference type="ARBA" id="ARBA00010122"/>
    </source>
</evidence>
<evidence type="ECO:0000256" key="4">
    <source>
        <dbReference type="ARBA" id="ARBA00022741"/>
    </source>
</evidence>
<evidence type="ECO:0000256" key="6">
    <source>
        <dbReference type="ARBA" id="ARBA00022840"/>
    </source>
</evidence>
<organism evidence="8">
    <name type="scientific">freshwater metagenome</name>
    <dbReference type="NCBI Taxonomy" id="449393"/>
    <lineage>
        <taxon>unclassified sequences</taxon>
        <taxon>metagenomes</taxon>
        <taxon>ecological metagenomes</taxon>
    </lineage>
</organism>
<dbReference type="GO" id="GO:0004072">
    <property type="term" value="F:aspartate kinase activity"/>
    <property type="evidence" value="ECO:0007669"/>
    <property type="project" value="UniProtKB-EC"/>
</dbReference>
<dbReference type="FunFam" id="3.30.2130.10:FF:000002">
    <property type="entry name" value="Aspartokinase"/>
    <property type="match status" value="1"/>
</dbReference>
<dbReference type="Pfam" id="PF22468">
    <property type="entry name" value="ACT_9"/>
    <property type="match status" value="2"/>
</dbReference>
<accession>A0A6J6JKZ7</accession>
<dbReference type="GO" id="GO:0009090">
    <property type="term" value="P:homoserine biosynthetic process"/>
    <property type="evidence" value="ECO:0007669"/>
    <property type="project" value="TreeGrafter"/>
</dbReference>
<dbReference type="PROSITE" id="PS51671">
    <property type="entry name" value="ACT"/>
    <property type="match status" value="1"/>
</dbReference>
<dbReference type="PANTHER" id="PTHR21499:SF3">
    <property type="entry name" value="ASPARTOKINASE"/>
    <property type="match status" value="1"/>
</dbReference>
<keyword evidence="3" id="KW-0808">Transferase</keyword>
<name>A0A6J6JKZ7_9ZZZZ</name>
<dbReference type="CDD" id="cd04923">
    <property type="entry name" value="ACT_AK-LysC-DapG-like_2"/>
    <property type="match status" value="1"/>
</dbReference>
<gene>
    <name evidence="8" type="ORF">UFOPK2155_00284</name>
</gene>
<dbReference type="AlphaFoldDB" id="A0A6J6JKZ7"/>
<dbReference type="GO" id="GO:0005524">
    <property type="term" value="F:ATP binding"/>
    <property type="evidence" value="ECO:0007669"/>
    <property type="project" value="UniProtKB-KW"/>
</dbReference>
<keyword evidence="5" id="KW-0418">Kinase</keyword>
<evidence type="ECO:0000256" key="3">
    <source>
        <dbReference type="ARBA" id="ARBA00022679"/>
    </source>
</evidence>
<dbReference type="EC" id="2.7.2.4" evidence="2"/>
<protein>
    <recommendedName>
        <fullName evidence="2">aspartate kinase</fullName>
        <ecNumber evidence="2">2.7.2.4</ecNumber>
    </recommendedName>
</protein>
<comment type="similarity">
    <text evidence="1">Belongs to the aspartokinase family.</text>
</comment>
<reference evidence="8" key="1">
    <citation type="submission" date="2020-05" db="EMBL/GenBank/DDBJ databases">
        <authorList>
            <person name="Chiriac C."/>
            <person name="Salcher M."/>
            <person name="Ghai R."/>
            <person name="Kavagutti S V."/>
        </authorList>
    </citation>
    <scope>NUCLEOTIDE SEQUENCE</scope>
</reference>
<evidence type="ECO:0000313" key="8">
    <source>
        <dbReference type="EMBL" id="CAB4637616.1"/>
    </source>
</evidence>
<dbReference type="CDD" id="cd04913">
    <property type="entry name" value="ACT_AKii-LysC-BS-like_1"/>
    <property type="match status" value="1"/>
</dbReference>
<evidence type="ECO:0000256" key="2">
    <source>
        <dbReference type="ARBA" id="ARBA00013059"/>
    </source>
</evidence>
<sequence>MEQAIISGVAHDKSEAKITIVGVPDRTGVAARIFQAIADADINIDMIVQNVSAAATGLTDISFTLPKAEGSNGTAVLQRIQGEVGFASILYDDTIGKLSLVGAGMRSNPGVTATFFAAMSDAGVNIEMISTSEIRISIIVREADLERATKAAHTAFQLDADQIEAVVYGGTGR</sequence>
<dbReference type="InterPro" id="IPR045865">
    <property type="entry name" value="ACT-like_dom_sf"/>
</dbReference>
<proteinExistence type="inferred from homology"/>
<dbReference type="EMBL" id="CAEZVX010000019">
    <property type="protein sequence ID" value="CAB4637616.1"/>
    <property type="molecule type" value="Genomic_DNA"/>
</dbReference>
<dbReference type="PANTHER" id="PTHR21499">
    <property type="entry name" value="ASPARTATE KINASE"/>
    <property type="match status" value="1"/>
</dbReference>